<evidence type="ECO:0008006" key="13">
    <source>
        <dbReference type="Google" id="ProtNLM"/>
    </source>
</evidence>
<dbReference type="AlphaFoldDB" id="C3XH44"/>
<keyword evidence="7 9" id="KW-0472">Membrane</keyword>
<evidence type="ECO:0000256" key="5">
    <source>
        <dbReference type="ARBA" id="ARBA00022692"/>
    </source>
</evidence>
<evidence type="ECO:0000313" key="11">
    <source>
        <dbReference type="EMBL" id="EEO24333.2"/>
    </source>
</evidence>
<evidence type="ECO:0000256" key="3">
    <source>
        <dbReference type="ARBA" id="ARBA00022475"/>
    </source>
</evidence>
<comment type="subcellular location">
    <subcellularLocation>
        <location evidence="1">Cell membrane</location>
        <topology evidence="1">Multi-pass membrane protein</topology>
    </subcellularLocation>
</comment>
<keyword evidence="12" id="KW-1185">Reference proteome</keyword>
<dbReference type="PIRSF" id="PIRSF016636">
    <property type="entry name" value="AlgI_DltB"/>
    <property type="match status" value="1"/>
</dbReference>
<evidence type="ECO:0000256" key="2">
    <source>
        <dbReference type="ARBA" id="ARBA00010323"/>
    </source>
</evidence>
<proteinExistence type="inferred from homology"/>
<dbReference type="PANTHER" id="PTHR13285:SF23">
    <property type="entry name" value="TEICHOIC ACID D-ALANYLTRANSFERASE"/>
    <property type="match status" value="1"/>
</dbReference>
<feature type="transmembrane region" description="Helical" evidence="10">
    <location>
        <begin position="197"/>
        <end position="214"/>
    </location>
</feature>
<evidence type="ECO:0000256" key="7">
    <source>
        <dbReference type="ARBA" id="ARBA00023136"/>
    </source>
</evidence>
<dbReference type="PIRSF" id="PIRSF500217">
    <property type="entry name" value="AlgI"/>
    <property type="match status" value="1"/>
</dbReference>
<dbReference type="PANTHER" id="PTHR13285">
    <property type="entry name" value="ACYLTRANSFERASE"/>
    <property type="match status" value="1"/>
</dbReference>
<feature type="transmembrane region" description="Helical" evidence="10">
    <location>
        <begin position="6"/>
        <end position="23"/>
    </location>
</feature>
<comment type="similarity">
    <text evidence="2 9">Belongs to the membrane-bound acyltransferase family.</text>
</comment>
<dbReference type="GO" id="GO:0016746">
    <property type="term" value="F:acyltransferase activity"/>
    <property type="evidence" value="ECO:0007669"/>
    <property type="project" value="UniProtKB-KW"/>
</dbReference>
<dbReference type="GO" id="GO:0042121">
    <property type="term" value="P:alginic acid biosynthetic process"/>
    <property type="evidence" value="ECO:0007669"/>
    <property type="project" value="InterPro"/>
</dbReference>
<evidence type="ECO:0000313" key="12">
    <source>
        <dbReference type="Proteomes" id="UP000005085"/>
    </source>
</evidence>
<feature type="transmembrane region" description="Helical" evidence="10">
    <location>
        <begin position="435"/>
        <end position="451"/>
    </location>
</feature>
<gene>
    <name evidence="11" type="ORF">HRAG_01390</name>
</gene>
<keyword evidence="8 9" id="KW-0012">Acyltransferase</keyword>
<sequence>MLFSSYIFIFAFLPVVFCVYFMLNHKGFYRASIVWLTFASLFFYSYWNIMYLPLLLLSIGFNYTISGFMLKAQEKAKLGNVLFLSNKKLLYIALIFNISLLCFFKYMDFFIENVNLVFGSDIGLLHIVLPLGISFFTITQIAFLVDCYEGLVKERNPINYALFVTFFPHLIAGPILHHKEMMPQFADTNNKILNYKNLSLGLFLFAIGLFKKVVIADSFAKWANTGFSVVENGEILNFFESWASILCYAFQLYFDFSGYSDMAVALGLMFNIKLPINFNSPFKACNISDFWRRWHISLTNFITTYIYTPMIRAFKNPTFAKMMVATFLTFLIAGIWHGSGWGFVIFGALHGLALVIHQYWSKKWSKILKFKFPKILGWLLTFLLVLVAWVFFRAENLQGAVNLLKGMFGVVWVELPTKWYMASSALHDIQGHDKTLVFLLLGFLICLCCRNSMQILERFDKRIYLFSFFASLMFACAMFYLLVAESLPEFIYFNF</sequence>
<feature type="transmembrane region" description="Helical" evidence="10">
    <location>
        <begin position="342"/>
        <end position="360"/>
    </location>
</feature>
<evidence type="ECO:0000256" key="6">
    <source>
        <dbReference type="ARBA" id="ARBA00022989"/>
    </source>
</evidence>
<accession>C3XH44</accession>
<dbReference type="EMBL" id="ACDN02000023">
    <property type="protein sequence ID" value="EEO24333.2"/>
    <property type="molecule type" value="Genomic_DNA"/>
</dbReference>
<feature type="transmembrane region" description="Helical" evidence="10">
    <location>
        <begin position="50"/>
        <end position="69"/>
    </location>
</feature>
<dbReference type="HOGENOM" id="CLU_025255_1_1_7"/>
<protein>
    <recommendedName>
        <fullName evidence="13">MBOAT family protein</fullName>
    </recommendedName>
</protein>
<dbReference type="InterPro" id="IPR028362">
    <property type="entry name" value="AlgI"/>
</dbReference>
<name>C3XH44_9HELI</name>
<dbReference type="OrthoDB" id="139172at2"/>
<dbReference type="Pfam" id="PF03062">
    <property type="entry name" value="MBOAT"/>
    <property type="match status" value="1"/>
</dbReference>
<reference evidence="11 12" key="1">
    <citation type="journal article" date="2014" name="Genome Announc.">
        <title>Draft genome sequences of six enterohepatic helicobacter species isolated from humans and one from rhesus macaques.</title>
        <authorList>
            <person name="Shen Z."/>
            <person name="Sheh A."/>
            <person name="Young S.K."/>
            <person name="Abouelliel A."/>
            <person name="Ward D.V."/>
            <person name="Earl A.M."/>
            <person name="Fox J.G."/>
        </authorList>
    </citation>
    <scope>NUCLEOTIDE SEQUENCE [LARGE SCALE GENOMIC DNA]</scope>
    <source>
        <strain evidence="11 12">ATCC 43879</strain>
    </source>
</reference>
<feature type="transmembrane region" description="Helical" evidence="10">
    <location>
        <begin position="372"/>
        <end position="392"/>
    </location>
</feature>
<evidence type="ECO:0000256" key="1">
    <source>
        <dbReference type="ARBA" id="ARBA00004651"/>
    </source>
</evidence>
<comment type="caution">
    <text evidence="11">The sequence shown here is derived from an EMBL/GenBank/DDBJ whole genome shotgun (WGS) entry which is preliminary data.</text>
</comment>
<dbReference type="InterPro" id="IPR004299">
    <property type="entry name" value="MBOAT_fam"/>
</dbReference>
<evidence type="ECO:0000256" key="4">
    <source>
        <dbReference type="ARBA" id="ARBA00022679"/>
    </source>
</evidence>
<keyword evidence="5 10" id="KW-0812">Transmembrane</keyword>
<dbReference type="RefSeq" id="WP_020995626.1">
    <property type="nucleotide sequence ID" value="NZ_KI392035.1"/>
</dbReference>
<dbReference type="Proteomes" id="UP000005085">
    <property type="component" value="Unassembled WGS sequence"/>
</dbReference>
<keyword evidence="6 10" id="KW-1133">Transmembrane helix</keyword>
<evidence type="ECO:0000256" key="8">
    <source>
        <dbReference type="ARBA" id="ARBA00023315"/>
    </source>
</evidence>
<feature type="transmembrane region" description="Helical" evidence="10">
    <location>
        <begin position="157"/>
        <end position="177"/>
    </location>
</feature>
<feature type="transmembrane region" description="Helical" evidence="10">
    <location>
        <begin position="127"/>
        <end position="145"/>
    </location>
</feature>
<dbReference type="InterPro" id="IPR051085">
    <property type="entry name" value="MB_O-acyltransferase"/>
</dbReference>
<keyword evidence="4 9" id="KW-0808">Transferase</keyword>
<dbReference type="InterPro" id="IPR024194">
    <property type="entry name" value="Ac/AlaTfrase_AlgI/DltB"/>
</dbReference>
<organism evidence="11 12">
    <name type="scientific">Helicobacter bilis ATCC 43879</name>
    <dbReference type="NCBI Taxonomy" id="613026"/>
    <lineage>
        <taxon>Bacteria</taxon>
        <taxon>Pseudomonadati</taxon>
        <taxon>Campylobacterota</taxon>
        <taxon>Epsilonproteobacteria</taxon>
        <taxon>Campylobacterales</taxon>
        <taxon>Helicobacteraceae</taxon>
        <taxon>Helicobacter</taxon>
    </lineage>
</organism>
<dbReference type="GO" id="GO:0005886">
    <property type="term" value="C:plasma membrane"/>
    <property type="evidence" value="ECO:0007669"/>
    <property type="project" value="UniProtKB-SubCell"/>
</dbReference>
<feature type="transmembrane region" description="Helical" evidence="10">
    <location>
        <begin position="89"/>
        <end position="107"/>
    </location>
</feature>
<keyword evidence="3 9" id="KW-1003">Cell membrane</keyword>
<evidence type="ECO:0000256" key="10">
    <source>
        <dbReference type="SAM" id="Phobius"/>
    </source>
</evidence>
<evidence type="ECO:0000256" key="9">
    <source>
        <dbReference type="PIRNR" id="PIRNR016636"/>
    </source>
</evidence>
<dbReference type="eggNOG" id="COG1696">
    <property type="taxonomic scope" value="Bacteria"/>
</dbReference>
<feature type="transmembrane region" description="Helical" evidence="10">
    <location>
        <begin position="463"/>
        <end position="483"/>
    </location>
</feature>